<evidence type="ECO:0000313" key="9">
    <source>
        <dbReference type="Proteomes" id="UP000018467"/>
    </source>
</evidence>
<feature type="domain" description="Ig-like" evidence="7">
    <location>
        <begin position="18"/>
        <end position="122"/>
    </location>
</feature>
<dbReference type="PROSITE" id="PS50835">
    <property type="entry name" value="IG_LIKE"/>
    <property type="match status" value="1"/>
</dbReference>
<protein>
    <recommendedName>
        <fullName evidence="7">Ig-like domain-containing protein</fullName>
    </recommendedName>
</protein>
<keyword evidence="2" id="KW-0391">Immunity</keyword>
<evidence type="ECO:0000256" key="5">
    <source>
        <dbReference type="ARBA" id="ARBA00023319"/>
    </source>
</evidence>
<keyword evidence="5" id="KW-0393">Immunoglobulin domain</keyword>
<dbReference type="AlphaFoldDB" id="A0A3B1JSU9"/>
<dbReference type="Ensembl" id="ENSAMXT00000032524.1">
    <property type="protein sequence ID" value="ENSAMXP00000045343.1"/>
    <property type="gene ID" value="ENSAMXG00000030216.1"/>
</dbReference>
<dbReference type="Gene3D" id="2.60.40.10">
    <property type="entry name" value="Immunoglobulins"/>
    <property type="match status" value="2"/>
</dbReference>
<dbReference type="SUPFAM" id="SSF48726">
    <property type="entry name" value="Immunoglobulin"/>
    <property type="match status" value="2"/>
</dbReference>
<name>A0A3B1JSU9_ASTMX</name>
<keyword evidence="4" id="KW-0675">Receptor</keyword>
<dbReference type="InterPro" id="IPR036179">
    <property type="entry name" value="Ig-like_dom_sf"/>
</dbReference>
<dbReference type="PANTHER" id="PTHR19343">
    <property type="entry name" value="T CELL RECEPTOR ALPHA VARIABLE 1-2"/>
    <property type="match status" value="1"/>
</dbReference>
<organism evidence="8 9">
    <name type="scientific">Astyanax mexicanus</name>
    <name type="common">Blind cave fish</name>
    <name type="synonym">Astyanax fasciatus mexicanus</name>
    <dbReference type="NCBI Taxonomy" id="7994"/>
    <lineage>
        <taxon>Eukaryota</taxon>
        <taxon>Metazoa</taxon>
        <taxon>Chordata</taxon>
        <taxon>Craniata</taxon>
        <taxon>Vertebrata</taxon>
        <taxon>Euteleostomi</taxon>
        <taxon>Actinopterygii</taxon>
        <taxon>Neopterygii</taxon>
        <taxon>Teleostei</taxon>
        <taxon>Ostariophysi</taxon>
        <taxon>Characiformes</taxon>
        <taxon>Characoidei</taxon>
        <taxon>Acestrorhamphidae</taxon>
        <taxon>Acestrorhamphinae</taxon>
        <taxon>Astyanax</taxon>
    </lineage>
</organism>
<dbReference type="CDD" id="cd00099">
    <property type="entry name" value="IgV"/>
    <property type="match status" value="1"/>
</dbReference>
<evidence type="ECO:0000256" key="4">
    <source>
        <dbReference type="ARBA" id="ARBA00023170"/>
    </source>
</evidence>
<reference evidence="9" key="1">
    <citation type="submission" date="2013-03" db="EMBL/GenBank/DDBJ databases">
        <authorList>
            <person name="Jeffery W."/>
            <person name="Warren W."/>
            <person name="Wilson R.K."/>
        </authorList>
    </citation>
    <scope>NUCLEOTIDE SEQUENCE</scope>
    <source>
        <strain evidence="9">female</strain>
    </source>
</reference>
<dbReference type="Pfam" id="PF07686">
    <property type="entry name" value="V-set"/>
    <property type="match status" value="1"/>
</dbReference>
<dbReference type="GO" id="GO:0042101">
    <property type="term" value="C:T cell receptor complex"/>
    <property type="evidence" value="ECO:0007669"/>
    <property type="project" value="UniProtKB-KW"/>
</dbReference>
<evidence type="ECO:0000259" key="7">
    <source>
        <dbReference type="PROSITE" id="PS50835"/>
    </source>
</evidence>
<evidence type="ECO:0000256" key="3">
    <source>
        <dbReference type="ARBA" id="ARBA00023130"/>
    </source>
</evidence>
<dbReference type="InterPro" id="IPR051006">
    <property type="entry name" value="TCR_variable_domain"/>
</dbReference>
<dbReference type="GO" id="GO:0042605">
    <property type="term" value="F:peptide antigen binding"/>
    <property type="evidence" value="ECO:0007669"/>
    <property type="project" value="TreeGrafter"/>
</dbReference>
<reference evidence="8" key="3">
    <citation type="submission" date="2025-08" db="UniProtKB">
        <authorList>
            <consortium name="Ensembl"/>
        </authorList>
    </citation>
    <scope>IDENTIFICATION</scope>
</reference>
<evidence type="ECO:0000256" key="2">
    <source>
        <dbReference type="ARBA" id="ARBA00022859"/>
    </source>
</evidence>
<evidence type="ECO:0000256" key="1">
    <source>
        <dbReference type="ARBA" id="ARBA00022729"/>
    </source>
</evidence>
<dbReference type="GO" id="GO:0002250">
    <property type="term" value="P:adaptive immune response"/>
    <property type="evidence" value="ECO:0007669"/>
    <property type="project" value="UniProtKB-KW"/>
</dbReference>
<evidence type="ECO:0000313" key="8">
    <source>
        <dbReference type="Ensembl" id="ENSAMXP00000045343.1"/>
    </source>
</evidence>
<dbReference type="SMART" id="SM00406">
    <property type="entry name" value="IGv"/>
    <property type="match status" value="1"/>
</dbReference>
<dbReference type="InterPro" id="IPR013783">
    <property type="entry name" value="Ig-like_fold"/>
</dbReference>
<dbReference type="Pfam" id="PF07654">
    <property type="entry name" value="C1-set"/>
    <property type="match status" value="1"/>
</dbReference>
<dbReference type="InterPro" id="IPR003599">
    <property type="entry name" value="Ig_sub"/>
</dbReference>
<dbReference type="PANTHER" id="PTHR19343:SF13">
    <property type="entry name" value="T CELL RECEPTOR ALPHA VARIABLE 21"/>
    <property type="match status" value="1"/>
</dbReference>
<dbReference type="Proteomes" id="UP000018467">
    <property type="component" value="Unassembled WGS sequence"/>
</dbReference>
<dbReference type="InterPro" id="IPR003597">
    <property type="entry name" value="Ig_C1-set"/>
</dbReference>
<accession>A0A3B1JSU9</accession>
<dbReference type="InterPro" id="IPR013106">
    <property type="entry name" value="Ig_V-set"/>
</dbReference>
<dbReference type="SMART" id="SM00409">
    <property type="entry name" value="IG"/>
    <property type="match status" value="1"/>
</dbReference>
<keyword evidence="1" id="KW-0732">Signal</keyword>
<reference evidence="9" key="2">
    <citation type="journal article" date="2014" name="Nat. Commun.">
        <title>The cavefish genome reveals candidate genes for eye loss.</title>
        <authorList>
            <person name="McGaugh S.E."/>
            <person name="Gross J.B."/>
            <person name="Aken B."/>
            <person name="Blin M."/>
            <person name="Borowsky R."/>
            <person name="Chalopin D."/>
            <person name="Hinaux H."/>
            <person name="Jeffery W.R."/>
            <person name="Keene A."/>
            <person name="Ma L."/>
            <person name="Minx P."/>
            <person name="Murphy D."/>
            <person name="O'Quin K.E."/>
            <person name="Retaux S."/>
            <person name="Rohner N."/>
            <person name="Searle S.M."/>
            <person name="Stahl B.A."/>
            <person name="Tabin C."/>
            <person name="Volff J.N."/>
            <person name="Yoshizawa M."/>
            <person name="Warren W.C."/>
        </authorList>
    </citation>
    <scope>NUCLEOTIDE SEQUENCE [LARGE SCALE GENOMIC DNA]</scope>
    <source>
        <strain evidence="9">female</strain>
    </source>
</reference>
<dbReference type="Bgee" id="ENSAMXG00000030216">
    <property type="expression patterns" value="Expressed in pharyngeal gill and 13 other cell types or tissues"/>
</dbReference>
<sequence length="188" mass="21591">HLWILYILELRTNRIYFSRVFQSPASAMAPPGDNAIFHCSMAPGFSMSSYTMAWYRQAHHGAPVEFLIKEYEKPTEKFHIFLTTEKNTFSLHLSDLKHQDSSIYYCAASHTYFGGGTKLTVLGKKMYIFKLLNHSSEEECTEKRVTLVFAKDDSAKLNTDNTYSISSRLSIPFKKWNQGNTYTCKTAL</sequence>
<evidence type="ECO:0000256" key="6">
    <source>
        <dbReference type="ARBA" id="ARBA00043266"/>
    </source>
</evidence>
<keyword evidence="3" id="KW-1064">Adaptive immunity</keyword>
<proteinExistence type="predicted"/>
<reference evidence="8" key="4">
    <citation type="submission" date="2025-09" db="UniProtKB">
        <authorList>
            <consortium name="Ensembl"/>
        </authorList>
    </citation>
    <scope>IDENTIFICATION</scope>
</reference>
<keyword evidence="9" id="KW-1185">Reference proteome</keyword>
<dbReference type="GeneTree" id="ENSGT00940000177364"/>
<dbReference type="InterPro" id="IPR007110">
    <property type="entry name" value="Ig-like_dom"/>
</dbReference>
<keyword evidence="6" id="KW-1279">T cell receptor</keyword>